<dbReference type="EMBL" id="JACMSC010000006">
    <property type="protein sequence ID" value="KAG6519723.1"/>
    <property type="molecule type" value="Genomic_DNA"/>
</dbReference>
<dbReference type="GO" id="GO:0005975">
    <property type="term" value="P:carbohydrate metabolic process"/>
    <property type="evidence" value="ECO:0007669"/>
    <property type="project" value="InterPro"/>
</dbReference>
<dbReference type="Proteomes" id="UP000734854">
    <property type="component" value="Unassembled WGS sequence"/>
</dbReference>
<keyword evidence="3" id="KW-1185">Reference proteome</keyword>
<gene>
    <name evidence="2" type="ORF">ZIOFF_023230</name>
</gene>
<feature type="domain" description="GH18" evidence="1">
    <location>
        <begin position="112"/>
        <end position="380"/>
    </location>
</feature>
<reference evidence="2 3" key="1">
    <citation type="submission" date="2020-08" db="EMBL/GenBank/DDBJ databases">
        <title>Plant Genome Project.</title>
        <authorList>
            <person name="Zhang R.-G."/>
        </authorList>
    </citation>
    <scope>NUCLEOTIDE SEQUENCE [LARGE SCALE GENOMIC DNA]</scope>
    <source>
        <tissue evidence="2">Rhizome</tissue>
    </source>
</reference>
<proteinExistence type="predicted"/>
<dbReference type="PANTHER" id="PTHR46476:SF9">
    <property type="entry name" value="GH18 DOMAIN-CONTAINING PROTEIN"/>
    <property type="match status" value="1"/>
</dbReference>
<dbReference type="Gene3D" id="3.20.20.80">
    <property type="entry name" value="Glycosidases"/>
    <property type="match status" value="1"/>
</dbReference>
<organism evidence="2 3">
    <name type="scientific">Zingiber officinale</name>
    <name type="common">Ginger</name>
    <name type="synonym">Amomum zingiber</name>
    <dbReference type="NCBI Taxonomy" id="94328"/>
    <lineage>
        <taxon>Eukaryota</taxon>
        <taxon>Viridiplantae</taxon>
        <taxon>Streptophyta</taxon>
        <taxon>Embryophyta</taxon>
        <taxon>Tracheophyta</taxon>
        <taxon>Spermatophyta</taxon>
        <taxon>Magnoliopsida</taxon>
        <taxon>Liliopsida</taxon>
        <taxon>Zingiberales</taxon>
        <taxon>Zingiberaceae</taxon>
        <taxon>Zingiber</taxon>
    </lineage>
</organism>
<dbReference type="InterPro" id="IPR001223">
    <property type="entry name" value="Glyco_hydro18_cat"/>
</dbReference>
<evidence type="ECO:0000313" key="2">
    <source>
        <dbReference type="EMBL" id="KAG6519723.1"/>
    </source>
</evidence>
<protein>
    <recommendedName>
        <fullName evidence="1">GH18 domain-containing protein</fullName>
    </recommendedName>
</protein>
<evidence type="ECO:0000259" key="1">
    <source>
        <dbReference type="PROSITE" id="PS51910"/>
    </source>
</evidence>
<dbReference type="AlphaFoldDB" id="A0A8J5LKS3"/>
<dbReference type="SUPFAM" id="SSF51445">
    <property type="entry name" value="(Trans)glycosidases"/>
    <property type="match status" value="1"/>
</dbReference>
<dbReference type="PROSITE" id="PS51910">
    <property type="entry name" value="GH18_2"/>
    <property type="match status" value="1"/>
</dbReference>
<accession>A0A8J5LKS3</accession>
<evidence type="ECO:0000313" key="3">
    <source>
        <dbReference type="Proteomes" id="UP000734854"/>
    </source>
</evidence>
<sequence>MMELYLIAQRWKLIMMIIDLSVGKRKRNAFLNYLRLIPGKDQRLAAIEYGRRRVASSPKVNVNSINAAINKRLTTLTTSVRIATALCHRIYQQDLSFLIVNFGLRNRLCKAKVIMEYIGATGKPVTFSHVPVNPNIDFHFILSFAIDAGHSGAARHGVFSPYWASTLTPAAVRAVKARHPNVKVLASLSGWSLGNKVLRWHDPADPSLWIATAAASLKSLAAEYHLDGVDADYESFERNATDFAFCIGELIAGLKAEGAIAVATVAPFDDTAGRYAELLWRYGGVIDYVNYQFYTDGVSTPRAYAEVFELRAAQFGAPAKLLPSYEVDGRGIQGEAFFEAMRVIQSRGYEVNGVMIYSADASSSHGYYYERKSQEFLLNGTRRIKLEKPVLERPKEANPRDELVRPIEVDQGMQLGEVE</sequence>
<dbReference type="Pfam" id="PF00704">
    <property type="entry name" value="Glyco_hydro_18"/>
    <property type="match status" value="1"/>
</dbReference>
<dbReference type="PANTHER" id="PTHR46476">
    <property type="entry name" value="CHITINASE 2-LIKE"/>
    <property type="match status" value="1"/>
</dbReference>
<name>A0A8J5LKS3_ZINOF</name>
<dbReference type="InterPro" id="IPR017853">
    <property type="entry name" value="GH"/>
</dbReference>
<comment type="caution">
    <text evidence="2">The sequence shown here is derived from an EMBL/GenBank/DDBJ whole genome shotgun (WGS) entry which is preliminary data.</text>
</comment>